<keyword evidence="3" id="KW-1185">Reference proteome</keyword>
<protein>
    <recommendedName>
        <fullName evidence="4">Sel1 repeat family protein</fullName>
    </recommendedName>
</protein>
<dbReference type="AlphaFoldDB" id="A0A1H8MU68"/>
<dbReference type="STRING" id="42354.SAMN05216333_10621"/>
<organism evidence="2 3">
    <name type="scientific">Nitrosomonas oligotropha</name>
    <dbReference type="NCBI Taxonomy" id="42354"/>
    <lineage>
        <taxon>Bacteria</taxon>
        <taxon>Pseudomonadati</taxon>
        <taxon>Pseudomonadota</taxon>
        <taxon>Betaproteobacteria</taxon>
        <taxon>Nitrosomonadales</taxon>
        <taxon>Nitrosomonadaceae</taxon>
        <taxon>Nitrosomonas</taxon>
    </lineage>
</organism>
<evidence type="ECO:0000256" key="1">
    <source>
        <dbReference type="SAM" id="SignalP"/>
    </source>
</evidence>
<reference evidence="3" key="1">
    <citation type="submission" date="2016-10" db="EMBL/GenBank/DDBJ databases">
        <authorList>
            <person name="Varghese N."/>
            <person name="Submissions S."/>
        </authorList>
    </citation>
    <scope>NUCLEOTIDE SEQUENCE [LARGE SCALE GENOMIC DNA]</scope>
    <source>
        <strain evidence="3">Nm76</strain>
    </source>
</reference>
<sequence>MIKSFWIILCIAALLPNAFASVTAPANAPLNNDPDLKTAQALLASGDYDNAFGQYRAAAVNGNHPLAQFTLALFYQNGWGRAINRKAACEWSEQAAQNGVPAAQHMTGLCFEEGMHRPADPATAAQWFHKAAQAGHLNSYCHLGNLLMTGNGMAKDPLQALALCRPVALQGSVPAQVWMGKFYLYGDSTVRNPQDAYQWFLAAAQKQSAEAFHHLGMMLDQGVIENPDAEQTRQLFEQAAALKYVPAYFQAGKHFFAAQPDAETNRLPAEHLAKAYLWISAAIQRSEDTEEILSAQSIRQQILAIMPKTWLAELDRKIAQHLQRN</sequence>
<dbReference type="PANTHER" id="PTHR11102">
    <property type="entry name" value="SEL-1-LIKE PROTEIN"/>
    <property type="match status" value="1"/>
</dbReference>
<feature type="chain" id="PRO_5011691939" description="Sel1 repeat family protein" evidence="1">
    <location>
        <begin position="21"/>
        <end position="325"/>
    </location>
</feature>
<dbReference type="OrthoDB" id="5365194at2"/>
<evidence type="ECO:0008006" key="4">
    <source>
        <dbReference type="Google" id="ProtNLM"/>
    </source>
</evidence>
<dbReference type="EMBL" id="FODO01000006">
    <property type="protein sequence ID" value="SEO20788.1"/>
    <property type="molecule type" value="Genomic_DNA"/>
</dbReference>
<gene>
    <name evidence="2" type="ORF">SAMN05216333_10621</name>
</gene>
<dbReference type="RefSeq" id="WP_090317220.1">
    <property type="nucleotide sequence ID" value="NZ_FNOE01000006.1"/>
</dbReference>
<keyword evidence="1" id="KW-0732">Signal</keyword>
<feature type="signal peptide" evidence="1">
    <location>
        <begin position="1"/>
        <end position="20"/>
    </location>
</feature>
<dbReference type="InterPro" id="IPR006597">
    <property type="entry name" value="Sel1-like"/>
</dbReference>
<evidence type="ECO:0000313" key="3">
    <source>
        <dbReference type="Proteomes" id="UP000198814"/>
    </source>
</evidence>
<evidence type="ECO:0000313" key="2">
    <source>
        <dbReference type="EMBL" id="SEO20788.1"/>
    </source>
</evidence>
<dbReference type="InterPro" id="IPR050767">
    <property type="entry name" value="Sel1_AlgK"/>
</dbReference>
<proteinExistence type="predicted"/>
<dbReference type="SMART" id="SM00671">
    <property type="entry name" value="SEL1"/>
    <property type="match status" value="5"/>
</dbReference>
<dbReference type="PANTHER" id="PTHR11102:SF160">
    <property type="entry name" value="ERAD-ASSOCIATED E3 UBIQUITIN-PROTEIN LIGASE COMPONENT HRD3"/>
    <property type="match status" value="1"/>
</dbReference>
<dbReference type="SUPFAM" id="SSF81901">
    <property type="entry name" value="HCP-like"/>
    <property type="match status" value="1"/>
</dbReference>
<dbReference type="InterPro" id="IPR011990">
    <property type="entry name" value="TPR-like_helical_dom_sf"/>
</dbReference>
<name>A0A1H8MU68_9PROT</name>
<dbReference type="Pfam" id="PF08238">
    <property type="entry name" value="Sel1"/>
    <property type="match status" value="5"/>
</dbReference>
<dbReference type="Gene3D" id="1.25.40.10">
    <property type="entry name" value="Tetratricopeptide repeat domain"/>
    <property type="match status" value="2"/>
</dbReference>
<accession>A0A1H8MU68</accession>
<dbReference type="Proteomes" id="UP000198814">
    <property type="component" value="Unassembled WGS sequence"/>
</dbReference>